<dbReference type="AlphaFoldDB" id="A0A7X0ZJE4"/>
<dbReference type="Gene3D" id="3.80.10.10">
    <property type="entry name" value="Ribonuclease Inhibitor"/>
    <property type="match status" value="1"/>
</dbReference>
<evidence type="ECO:0000256" key="3">
    <source>
        <dbReference type="ARBA" id="ARBA00022737"/>
    </source>
</evidence>
<dbReference type="Gene3D" id="1.10.8.390">
    <property type="entry name" value="Internalin N-terminal Cap domain-like"/>
    <property type="match status" value="1"/>
</dbReference>
<dbReference type="InterPro" id="IPR001611">
    <property type="entry name" value="Leu-rich_rpt"/>
</dbReference>
<dbReference type="InterPro" id="IPR025875">
    <property type="entry name" value="Leu-rich_rpt_4"/>
</dbReference>
<dbReference type="InterPro" id="IPR013783">
    <property type="entry name" value="Ig-like_fold"/>
</dbReference>
<dbReference type="Proteomes" id="UP000518829">
    <property type="component" value="Unassembled WGS sequence"/>
</dbReference>
<gene>
    <name evidence="6" type="ORF">HB839_11120</name>
    <name evidence="7" type="ORF">HCB47_12380</name>
</gene>
<organism evidence="7 9">
    <name type="scientific">Listeria farberi</name>
    <dbReference type="NCBI Taxonomy" id="2713500"/>
    <lineage>
        <taxon>Bacteria</taxon>
        <taxon>Bacillati</taxon>
        <taxon>Bacillota</taxon>
        <taxon>Bacilli</taxon>
        <taxon>Bacillales</taxon>
        <taxon>Listeriaceae</taxon>
        <taxon>Listeria</taxon>
    </lineage>
</organism>
<dbReference type="RefSeq" id="WP_185318056.1">
    <property type="nucleotide sequence ID" value="NZ_JAARPH010000004.1"/>
</dbReference>
<dbReference type="PANTHER" id="PTHR24373">
    <property type="entry name" value="SLIT RELATED LEUCINE-RICH REPEAT NEURONAL PROTEIN"/>
    <property type="match status" value="1"/>
</dbReference>
<feature type="region of interest" description="Disordered" evidence="4">
    <location>
        <begin position="44"/>
        <end position="68"/>
    </location>
</feature>
<comment type="caution">
    <text evidence="7">The sequence shown here is derived from an EMBL/GenBank/DDBJ whole genome shotgun (WGS) entry which is preliminary data.</text>
</comment>
<feature type="compositionally biased region" description="Basic and acidic residues" evidence="4">
    <location>
        <begin position="45"/>
        <end position="68"/>
    </location>
</feature>
<dbReference type="Gene3D" id="2.60.40.10">
    <property type="entry name" value="Immunoglobulins"/>
    <property type="match status" value="2"/>
</dbReference>
<dbReference type="EMBL" id="JAARZO010000004">
    <property type="protein sequence ID" value="MBC2288412.1"/>
    <property type="molecule type" value="Genomic_DNA"/>
</dbReference>
<evidence type="ECO:0000313" key="8">
    <source>
        <dbReference type="Proteomes" id="UP000518829"/>
    </source>
</evidence>
<reference evidence="8 9" key="1">
    <citation type="submission" date="2020-03" db="EMBL/GenBank/DDBJ databases">
        <title>Soil Listeria distribution.</title>
        <authorList>
            <person name="Liao J."/>
            <person name="Wiedmann M."/>
        </authorList>
    </citation>
    <scope>NUCLEOTIDE SEQUENCE [LARGE SCALE GENOMIC DNA]</scope>
    <source>
        <strain evidence="7 9">FSL L7-0072</strain>
        <strain evidence="6 8">FSL L7-1699</strain>
    </source>
</reference>
<dbReference type="InterPro" id="IPR032675">
    <property type="entry name" value="LRR_dom_sf"/>
</dbReference>
<dbReference type="InterPro" id="IPR044056">
    <property type="entry name" value="InlI_Ig-like"/>
</dbReference>
<dbReference type="SUPFAM" id="SSF52058">
    <property type="entry name" value="L domain-like"/>
    <property type="match status" value="1"/>
</dbReference>
<dbReference type="PANTHER" id="PTHR24373:SF370">
    <property type="entry name" value="FISH-LIPS, ISOFORM E"/>
    <property type="match status" value="1"/>
</dbReference>
<dbReference type="EMBL" id="JAARPH010000004">
    <property type="protein sequence ID" value="MBC1376078.1"/>
    <property type="molecule type" value="Genomic_DNA"/>
</dbReference>
<name>A0A7X0ZJE4_9LIST</name>
<evidence type="ECO:0000313" key="7">
    <source>
        <dbReference type="EMBL" id="MBC2288412.1"/>
    </source>
</evidence>
<keyword evidence="2" id="KW-0732">Signal</keyword>
<feature type="domain" description="Internalin I Ig-like" evidence="5">
    <location>
        <begin position="466"/>
        <end position="542"/>
    </location>
</feature>
<evidence type="ECO:0000256" key="1">
    <source>
        <dbReference type="ARBA" id="ARBA00022614"/>
    </source>
</evidence>
<proteinExistence type="predicted"/>
<feature type="domain" description="Internalin I Ig-like" evidence="5">
    <location>
        <begin position="389"/>
        <end position="460"/>
    </location>
</feature>
<dbReference type="Proteomes" id="UP000558070">
    <property type="component" value="Unassembled WGS sequence"/>
</dbReference>
<dbReference type="PROSITE" id="PS51450">
    <property type="entry name" value="LRR"/>
    <property type="match status" value="3"/>
</dbReference>
<evidence type="ECO:0000256" key="4">
    <source>
        <dbReference type="SAM" id="MobiDB-lite"/>
    </source>
</evidence>
<dbReference type="Pfam" id="PF12799">
    <property type="entry name" value="LRR_4"/>
    <property type="match status" value="1"/>
</dbReference>
<dbReference type="InterPro" id="IPR050328">
    <property type="entry name" value="Dev_Immune_Receptor"/>
</dbReference>
<dbReference type="Pfam" id="PF18981">
    <property type="entry name" value="InlK_D3"/>
    <property type="match status" value="2"/>
</dbReference>
<keyword evidence="1" id="KW-0433">Leucine-rich repeat</keyword>
<sequence length="691" mass="76778">MKINWKMVLVFVLILALIVPVYSKATETEKSILPQQTAESVIEEASEKKEVTPESLKKEENEPKKTLIEPKKLKANSLSIPANSTIADLFPDPELAESVARHLNFQTTYKNDWVVSDVVTEADLNNISSIADESTVIIKNIEGIQYLSNLKSLRIISNESLQGMSAFLKAPNGFQKLDSLSILKGGISDISPILKMNAPMLKQLNLAKNNITDLSQFASIPDALPRLQELMLDYNDISNVSPLAEFSSTELKWLHLNNNNIADLSSLKNTSMLNLVEITCENQKIYLEAKELSAKYDFTIKAEEAIGTTKSIPMSRFNPAATIDSTNSMITWAQEVVKLKPFIPLKEGGIKEGVSYGWEEVTPINDNGGQLMYSGYFYQPLEYIVAPKIISYEKQLIYDIDTPLTEEQLLQDAKVVTDKPAKITTNFKEKIPSSKNPTNYVVTIEASNIDGEDSVNVNVIFQPKPPIITADEEYTYLVGESIDANQFRLDVNANLTGVGSLVDDFDSVVDLKKVGDYVVTLSSPGNPPYSQTAIPVTVVVHVRESLELQIPSDFRMDIDTNIDSVPISNEKQTLKCYQVGEQVELKVIDRRKSKQGWTITGSMTTFTNGSGDIIQSSLKYQSNLPASSPVYLNNTNQPIEQKQATTTESGFVSTIFDLEDRLTIEIQPNDALVNDAYESKVTWTLEDAPRP</sequence>
<dbReference type="NCBIfam" id="NF033932">
    <property type="entry name" value="LapB_rpt_80"/>
    <property type="match status" value="1"/>
</dbReference>
<keyword evidence="8" id="KW-1185">Reference proteome</keyword>
<protein>
    <submittedName>
        <fullName evidence="7">LapB repeat-containing protein</fullName>
    </submittedName>
</protein>
<evidence type="ECO:0000313" key="9">
    <source>
        <dbReference type="Proteomes" id="UP000558070"/>
    </source>
</evidence>
<keyword evidence="3" id="KW-0677">Repeat</keyword>
<evidence type="ECO:0000259" key="5">
    <source>
        <dbReference type="Pfam" id="PF18981"/>
    </source>
</evidence>
<accession>A0A7X0ZJE4</accession>
<dbReference type="GO" id="GO:0005615">
    <property type="term" value="C:extracellular space"/>
    <property type="evidence" value="ECO:0007669"/>
    <property type="project" value="TreeGrafter"/>
</dbReference>
<dbReference type="GO" id="GO:0031012">
    <property type="term" value="C:extracellular matrix"/>
    <property type="evidence" value="ECO:0007669"/>
    <property type="project" value="TreeGrafter"/>
</dbReference>
<evidence type="ECO:0000256" key="2">
    <source>
        <dbReference type="ARBA" id="ARBA00022729"/>
    </source>
</evidence>
<evidence type="ECO:0000313" key="6">
    <source>
        <dbReference type="EMBL" id="MBC1376078.1"/>
    </source>
</evidence>